<dbReference type="Proteomes" id="UP001195941">
    <property type="component" value="Unassembled WGS sequence"/>
</dbReference>
<dbReference type="SUPFAM" id="SSF63829">
    <property type="entry name" value="Calcium-dependent phosphotriesterase"/>
    <property type="match status" value="1"/>
</dbReference>
<evidence type="ECO:0000313" key="3">
    <source>
        <dbReference type="EMBL" id="MBR9653316.1"/>
    </source>
</evidence>
<dbReference type="InterPro" id="IPR011042">
    <property type="entry name" value="6-blade_b-propeller_TolB-like"/>
</dbReference>
<dbReference type="PANTHER" id="PTHR47572">
    <property type="entry name" value="LIPOPROTEIN-RELATED"/>
    <property type="match status" value="1"/>
</dbReference>
<name>A0ABS5HWG7_9RHOB</name>
<dbReference type="EMBL" id="JADMKU010000027">
    <property type="protein sequence ID" value="MBR9653316.1"/>
    <property type="molecule type" value="Genomic_DNA"/>
</dbReference>
<keyword evidence="1" id="KW-0378">Hydrolase</keyword>
<protein>
    <submittedName>
        <fullName evidence="3">SMP-30/gluconolactonase/LRE family protein</fullName>
    </submittedName>
</protein>
<dbReference type="Pfam" id="PF08450">
    <property type="entry name" value="SGL"/>
    <property type="match status" value="1"/>
</dbReference>
<dbReference type="PRINTS" id="PR01790">
    <property type="entry name" value="SMP30FAMILY"/>
</dbReference>
<accession>A0ABS5HWG7</accession>
<evidence type="ECO:0000313" key="4">
    <source>
        <dbReference type="Proteomes" id="UP001195941"/>
    </source>
</evidence>
<dbReference type="RefSeq" id="WP_212702939.1">
    <property type="nucleotide sequence ID" value="NZ_JADMKU010000027.1"/>
</dbReference>
<dbReference type="PANTHER" id="PTHR47572:SF4">
    <property type="entry name" value="LACTONASE DRP35"/>
    <property type="match status" value="1"/>
</dbReference>
<comment type="caution">
    <text evidence="3">The sequence shown here is derived from an EMBL/GenBank/DDBJ whole genome shotgun (WGS) entry which is preliminary data.</text>
</comment>
<sequence length="305" mass="34199">MALVGDSYEYYDDRFYDLTVPIAEVERLYDGCRWAEGPVWFNDHASLIWSDIPNQRLLRWIEGQGVSVFRARSDFANGNTRDRQGRLVSCEHGTRRVTRTEPDGSIAVIADSYRGKRLNSPNDVVVKSDGTVWFTDPNYGIMSDYEGYKSEMEQDGCYVFCANPETGELKVVADDFVKPNGLCFNADESRLYIADSGRSHSPDGPHHIRVFDVGDDNSLRNGRVFCEVDPGVPDGFRLDIHENVWSSCQNGVICFDREGTPLGKIKIPTMVANLTFGGPRHNRLFITATNALYAVYVATTGIQTP</sequence>
<feature type="domain" description="SMP-30/Gluconolactonase/LRE-like region" evidence="2">
    <location>
        <begin position="34"/>
        <end position="289"/>
    </location>
</feature>
<gene>
    <name evidence="3" type="ORF">IT775_19540</name>
</gene>
<proteinExistence type="predicted"/>
<evidence type="ECO:0000259" key="2">
    <source>
        <dbReference type="Pfam" id="PF08450"/>
    </source>
</evidence>
<dbReference type="InterPro" id="IPR013658">
    <property type="entry name" value="SGL"/>
</dbReference>
<dbReference type="Gene3D" id="2.120.10.30">
    <property type="entry name" value="TolB, C-terminal domain"/>
    <property type="match status" value="1"/>
</dbReference>
<reference evidence="3 4" key="1">
    <citation type="journal article" date="2021" name="Arch. Microbiol.">
        <title>Thalassobius aquimarinus sp. nov., isolated from the Sea of Japan seashore.</title>
        <authorList>
            <person name="Kurilenko V.V."/>
            <person name="Romanenko L.A."/>
            <person name="Chernysheva N.Y."/>
            <person name="Velansky P.V."/>
            <person name="Tekutyeva L.A."/>
            <person name="Isaeva M.P."/>
            <person name="Mikhailov V.V."/>
        </authorList>
    </citation>
    <scope>NUCLEOTIDE SEQUENCE [LARGE SCALE GENOMIC DNA]</scope>
    <source>
        <strain evidence="3 4">KMM 8518</strain>
    </source>
</reference>
<keyword evidence="4" id="KW-1185">Reference proteome</keyword>
<organism evidence="3 4">
    <name type="scientific">Thalassovita aquimarina</name>
    <dbReference type="NCBI Taxonomy" id="2785917"/>
    <lineage>
        <taxon>Bacteria</taxon>
        <taxon>Pseudomonadati</taxon>
        <taxon>Pseudomonadota</taxon>
        <taxon>Alphaproteobacteria</taxon>
        <taxon>Rhodobacterales</taxon>
        <taxon>Roseobacteraceae</taxon>
        <taxon>Thalassovita</taxon>
    </lineage>
</organism>
<dbReference type="InterPro" id="IPR005511">
    <property type="entry name" value="SMP-30"/>
</dbReference>
<evidence type="ECO:0000256" key="1">
    <source>
        <dbReference type="ARBA" id="ARBA00022801"/>
    </source>
</evidence>
<dbReference type="InterPro" id="IPR051262">
    <property type="entry name" value="SMP-30/CGR1_Lactonase"/>
</dbReference>